<protein>
    <submittedName>
        <fullName evidence="4">Ubiquinone/menaquinone biosynthesis C-methyltransferase UbiE</fullName>
        <ecNumber evidence="4">2.1.1.163</ecNumber>
    </submittedName>
</protein>
<dbReference type="GO" id="GO:0043770">
    <property type="term" value="F:demethylmenaquinone methyltransferase activity"/>
    <property type="evidence" value="ECO:0007669"/>
    <property type="project" value="UniProtKB-EC"/>
</dbReference>
<evidence type="ECO:0000259" key="3">
    <source>
        <dbReference type="Pfam" id="PF13649"/>
    </source>
</evidence>
<name>A0A645E9D8_9ZZZZ</name>
<organism evidence="4">
    <name type="scientific">bioreactor metagenome</name>
    <dbReference type="NCBI Taxonomy" id="1076179"/>
    <lineage>
        <taxon>unclassified sequences</taxon>
        <taxon>metagenomes</taxon>
        <taxon>ecological metagenomes</taxon>
    </lineage>
</organism>
<keyword evidence="4" id="KW-0830">Ubiquinone</keyword>
<evidence type="ECO:0000313" key="4">
    <source>
        <dbReference type="EMBL" id="MPM98420.1"/>
    </source>
</evidence>
<dbReference type="Gene3D" id="3.40.50.150">
    <property type="entry name" value="Vaccinia Virus protein VP39"/>
    <property type="match status" value="1"/>
</dbReference>
<dbReference type="InterPro" id="IPR041698">
    <property type="entry name" value="Methyltransf_25"/>
</dbReference>
<comment type="caution">
    <text evidence="4">The sequence shown here is derived from an EMBL/GenBank/DDBJ whole genome shotgun (WGS) entry which is preliminary data.</text>
</comment>
<dbReference type="EMBL" id="VSSQ01044589">
    <property type="protein sequence ID" value="MPM98420.1"/>
    <property type="molecule type" value="Genomic_DNA"/>
</dbReference>
<accession>A0A645E9D8</accession>
<keyword evidence="2 4" id="KW-0808">Transferase</keyword>
<evidence type="ECO:0000256" key="1">
    <source>
        <dbReference type="ARBA" id="ARBA00022603"/>
    </source>
</evidence>
<dbReference type="SUPFAM" id="SSF53335">
    <property type="entry name" value="S-adenosyl-L-methionine-dependent methyltransferases"/>
    <property type="match status" value="1"/>
</dbReference>
<reference evidence="4" key="1">
    <citation type="submission" date="2019-08" db="EMBL/GenBank/DDBJ databases">
        <authorList>
            <person name="Kucharzyk K."/>
            <person name="Murdoch R.W."/>
            <person name="Higgins S."/>
            <person name="Loffler F."/>
        </authorList>
    </citation>
    <scope>NUCLEOTIDE SEQUENCE</scope>
</reference>
<dbReference type="CDD" id="cd02440">
    <property type="entry name" value="AdoMet_MTases"/>
    <property type="match status" value="1"/>
</dbReference>
<keyword evidence="1 4" id="KW-0489">Methyltransferase</keyword>
<evidence type="ECO:0000256" key="2">
    <source>
        <dbReference type="ARBA" id="ARBA00022679"/>
    </source>
</evidence>
<gene>
    <name evidence="4" type="primary">ubiE_109</name>
    <name evidence="4" type="ORF">SDC9_145606</name>
</gene>
<dbReference type="Pfam" id="PF13649">
    <property type="entry name" value="Methyltransf_25"/>
    <property type="match status" value="1"/>
</dbReference>
<dbReference type="PANTHER" id="PTHR43861">
    <property type="entry name" value="TRANS-ACONITATE 2-METHYLTRANSFERASE-RELATED"/>
    <property type="match status" value="1"/>
</dbReference>
<feature type="domain" description="Methyltransferase" evidence="3">
    <location>
        <begin position="54"/>
        <end position="149"/>
    </location>
</feature>
<dbReference type="AlphaFoldDB" id="A0A645E9D8"/>
<dbReference type="EC" id="2.1.1.163" evidence="4"/>
<dbReference type="PANTHER" id="PTHR43861:SF1">
    <property type="entry name" value="TRANS-ACONITATE 2-METHYLTRANSFERASE"/>
    <property type="match status" value="1"/>
</dbReference>
<dbReference type="GO" id="GO:0032259">
    <property type="term" value="P:methylation"/>
    <property type="evidence" value="ECO:0007669"/>
    <property type="project" value="UniProtKB-KW"/>
</dbReference>
<proteinExistence type="predicted"/>
<sequence>MTDWHWNEFQQLGTDYADIGEVAKYDARMRELRDVDAENRAICDMIALGPESTILEIGTGTGAFARYAAPCCRSVTALDVSSTMIEYARSKAAAESIANIEFRCGSFLTFAVAPASLDAVVSGLAFHHLPDVWKMVALKRIFSALKPGGRFALLDVVFTDCTDEYFAKIVASGASSRSNVARHIAQELSTFDWILEEMFTRAGFVIESKSYENDYIATYCVRKPY</sequence>
<dbReference type="InterPro" id="IPR029063">
    <property type="entry name" value="SAM-dependent_MTases_sf"/>
</dbReference>